<dbReference type="RefSeq" id="WP_267932085.1">
    <property type="nucleotide sequence ID" value="NZ_CP113257.1"/>
</dbReference>
<evidence type="ECO:0000313" key="2">
    <source>
        <dbReference type="Proteomes" id="UP001164632"/>
    </source>
</evidence>
<evidence type="ECO:0000313" key="1">
    <source>
        <dbReference type="EMBL" id="WAE53231.1"/>
    </source>
</evidence>
<proteinExistence type="predicted"/>
<accession>A0AA47HZZ5</accession>
<name>A0AA47HZZ5_9GAMM</name>
<organism evidence="1 2">
    <name type="scientific">Stutzerimonas frequens</name>
    <dbReference type="NCBI Taxonomy" id="2968969"/>
    <lineage>
        <taxon>Bacteria</taxon>
        <taxon>Pseudomonadati</taxon>
        <taxon>Pseudomonadota</taxon>
        <taxon>Gammaproteobacteria</taxon>
        <taxon>Pseudomonadales</taxon>
        <taxon>Pseudomonadaceae</taxon>
        <taxon>Stutzerimonas</taxon>
    </lineage>
</organism>
<sequence>MFEILDDDGAVINVIASDLAFVEQHYPGKYREIVAIEPATGSDHGTIITRAAFRSRFTQAEKIAIELAGLDDPSAAMEARSQAAAIRTYQKDVDAAEFIDLTDPATAGGVQALEAAGLLAEGRAADILTAPVQWSELPSSVQQSLPA</sequence>
<dbReference type="EMBL" id="CP113257">
    <property type="protein sequence ID" value="WAE53231.1"/>
    <property type="molecule type" value="Genomic_DNA"/>
</dbReference>
<gene>
    <name evidence="1" type="ORF">OSV15_03260</name>
</gene>
<protein>
    <submittedName>
        <fullName evidence="1">Uncharacterized protein</fullName>
    </submittedName>
</protein>
<reference evidence="1" key="1">
    <citation type="submission" date="2022-11" db="EMBL/GenBank/DDBJ databases">
        <title>Genomic of Pseudomonas TF18.</title>
        <authorList>
            <person name="Liu T."/>
        </authorList>
    </citation>
    <scope>NUCLEOTIDE SEQUENCE</scope>
    <source>
        <strain evidence="1">TF18</strain>
    </source>
</reference>
<dbReference type="Proteomes" id="UP001164632">
    <property type="component" value="Chromosome"/>
</dbReference>
<dbReference type="AlphaFoldDB" id="A0AA47HZZ5"/>